<comment type="caution">
    <text evidence="5">The sequence shown here is derived from an EMBL/GenBank/DDBJ whole genome shotgun (WGS) entry which is preliminary data.</text>
</comment>
<gene>
    <name evidence="5" type="ORF">GQ607_004506</name>
</gene>
<dbReference type="Pfam" id="PF24883">
    <property type="entry name" value="NPHP3_N"/>
    <property type="match status" value="1"/>
</dbReference>
<feature type="chain" id="PRO_5034316032" evidence="3">
    <location>
        <begin position="18"/>
        <end position="1051"/>
    </location>
</feature>
<name>A0A8H3WK28_9PEZI</name>
<reference evidence="5 6" key="1">
    <citation type="submission" date="2019-12" db="EMBL/GenBank/DDBJ databases">
        <title>A genome sequence resource for the geographically widespread anthracnose pathogen Colletotrichum asianum.</title>
        <authorList>
            <person name="Meng Y."/>
        </authorList>
    </citation>
    <scope>NUCLEOTIDE SEQUENCE [LARGE SCALE GENOMIC DNA]</scope>
    <source>
        <strain evidence="5 6">ICMP 18580</strain>
    </source>
</reference>
<dbReference type="Gene3D" id="3.40.50.300">
    <property type="entry name" value="P-loop containing nucleotide triphosphate hydrolases"/>
    <property type="match status" value="1"/>
</dbReference>
<protein>
    <submittedName>
        <fullName evidence="5">Nacht domain protein</fullName>
    </submittedName>
</protein>
<keyword evidence="2" id="KW-0472">Membrane</keyword>
<feature type="transmembrane region" description="Helical" evidence="2">
    <location>
        <begin position="460"/>
        <end position="480"/>
    </location>
</feature>
<keyword evidence="6" id="KW-1185">Reference proteome</keyword>
<keyword evidence="3" id="KW-0732">Signal</keyword>
<dbReference type="InterPro" id="IPR056884">
    <property type="entry name" value="NPHP3-like_N"/>
</dbReference>
<keyword evidence="2" id="KW-1133">Transmembrane helix</keyword>
<organism evidence="5 6">
    <name type="scientific">Colletotrichum asianum</name>
    <dbReference type="NCBI Taxonomy" id="702518"/>
    <lineage>
        <taxon>Eukaryota</taxon>
        <taxon>Fungi</taxon>
        <taxon>Dikarya</taxon>
        <taxon>Ascomycota</taxon>
        <taxon>Pezizomycotina</taxon>
        <taxon>Sordariomycetes</taxon>
        <taxon>Hypocreomycetidae</taxon>
        <taxon>Glomerellales</taxon>
        <taxon>Glomerellaceae</taxon>
        <taxon>Colletotrichum</taxon>
        <taxon>Colletotrichum gloeosporioides species complex</taxon>
    </lineage>
</organism>
<evidence type="ECO:0000313" key="5">
    <source>
        <dbReference type="EMBL" id="KAF0328354.1"/>
    </source>
</evidence>
<sequence length="1051" mass="117917">MWRLIAVVVLAIGEAQAQNTSNGTAECPNVPGFFYQDSCKLLCQETKWTDVVVFYLGNYIAHAATITTRPGQSTLITVVTMIGAVLLPGTGIWNGMKAILSLARFAPTDLQTAARAGALYAVVKDNNNQPCQASVSDGTEGIQMAVMPATMATRSTQQEQNIEKQLLEDSSVHGDSKELAPLITNLLSSNIHGLCELPEGYHLMQVPRKATFAGEDDLPVDHRPWYHYRRLANTIFPWTQPQHTRSTVALSCSYNLVRVLASIIQLIFAVSTLYRTRGDQIERYGYAAFGLTVIPYAWMSLVNLVGNAICPQYDKIYVVSSRALRDLQLASKEGSQDSQTQDQTQWRVDGTVGRLEDHWDEQLCKDFEYCREQEGAEQMGRTRPLLYTVFATWNRKSPSRMILGPFIDLLNPFRHWKDWVEDTRKARCWWKDEVVRVAREIREDPKSGLLSFYHRWKEQLLAPLVVFVVPLAMVGGLSGFQPGQSEPFQRVWVMMWLILGLGVGFVLGQALRWFGNQSSNVYQQPTADYGGPNGFVNLWETIMGAVAYGPIAIGGYVTSVEMALALRRAASLKPEVRLAQAVSEFEASLDAEHKASFRNARIATKATPPTPSDVMRLTAEIDYRVRQEHGPSRCFGPRLTNILQAVQQFAALGDTVVGGSQNLVACGVWSAVRMMLHMAIGYASYLEKLSLLFMTAGRQAPRYQALAIIYPQSKTLQLYLSEYFIVIVRICQRIQQYAKKSAFGQFKSSLTDADLKEDQADLELWGNSIKDEASLLLNRRVHEESQENQKARAWVSRWSASSSQQYALERKVRLLDACSTYDFQTTWKQIRKRGSTSLLATWAGYQQWKQEDTTSAILFSGKVGAGKSVTLANIVDDLFLARNTTIVYFFCRHDIPESLKSRTILGSLARQYLSSLPENNDTFNETPSALDLDNITALLISKGDNRKRYLLIDGLDECSKEERHITLTQISWLQTHSSWRLGFSARFSAQSFVGQHINLKWRISMPTNNPDIEQYITSELDARLANGQLVLRDPNLVSEIQAALLGGANGM</sequence>
<dbReference type="InterPro" id="IPR027417">
    <property type="entry name" value="P-loop_NTPase"/>
</dbReference>
<dbReference type="PANTHER" id="PTHR10039">
    <property type="entry name" value="AMELOGENIN"/>
    <property type="match status" value="1"/>
</dbReference>
<accession>A0A8H3WK28</accession>
<feature type="domain" description="Nephrocystin 3-like N-terminal" evidence="4">
    <location>
        <begin position="843"/>
        <end position="976"/>
    </location>
</feature>
<keyword evidence="1" id="KW-0677">Repeat</keyword>
<dbReference type="OrthoDB" id="5406607at2759"/>
<dbReference type="PANTHER" id="PTHR10039:SF10">
    <property type="entry name" value="NACHT DOMAIN-CONTAINING PROTEIN"/>
    <property type="match status" value="1"/>
</dbReference>
<feature type="transmembrane region" description="Helical" evidence="2">
    <location>
        <begin position="256"/>
        <end position="274"/>
    </location>
</feature>
<dbReference type="SUPFAM" id="SSF52540">
    <property type="entry name" value="P-loop containing nucleoside triphosphate hydrolases"/>
    <property type="match status" value="1"/>
</dbReference>
<feature type="transmembrane region" description="Helical" evidence="2">
    <location>
        <begin position="492"/>
        <end position="514"/>
    </location>
</feature>
<proteinExistence type="predicted"/>
<dbReference type="Proteomes" id="UP000434172">
    <property type="component" value="Unassembled WGS sequence"/>
</dbReference>
<evidence type="ECO:0000256" key="1">
    <source>
        <dbReference type="ARBA" id="ARBA00022737"/>
    </source>
</evidence>
<dbReference type="EMBL" id="WOWK01000018">
    <property type="protein sequence ID" value="KAF0328354.1"/>
    <property type="molecule type" value="Genomic_DNA"/>
</dbReference>
<evidence type="ECO:0000313" key="6">
    <source>
        <dbReference type="Proteomes" id="UP000434172"/>
    </source>
</evidence>
<evidence type="ECO:0000256" key="3">
    <source>
        <dbReference type="SAM" id="SignalP"/>
    </source>
</evidence>
<evidence type="ECO:0000256" key="2">
    <source>
        <dbReference type="SAM" id="Phobius"/>
    </source>
</evidence>
<feature type="transmembrane region" description="Helical" evidence="2">
    <location>
        <begin position="286"/>
        <end position="306"/>
    </location>
</feature>
<dbReference type="AlphaFoldDB" id="A0A8H3WK28"/>
<evidence type="ECO:0000259" key="4">
    <source>
        <dbReference type="Pfam" id="PF24883"/>
    </source>
</evidence>
<feature type="signal peptide" evidence="3">
    <location>
        <begin position="1"/>
        <end position="17"/>
    </location>
</feature>
<keyword evidence="2" id="KW-0812">Transmembrane</keyword>